<name>A0A3N4I9V5_ASCIM</name>
<dbReference type="Proteomes" id="UP000275078">
    <property type="component" value="Unassembled WGS sequence"/>
</dbReference>
<feature type="region of interest" description="Disordered" evidence="1">
    <location>
        <begin position="1"/>
        <end position="81"/>
    </location>
</feature>
<reference evidence="2 3" key="1">
    <citation type="journal article" date="2018" name="Nat. Ecol. Evol.">
        <title>Pezizomycetes genomes reveal the molecular basis of ectomycorrhizal truffle lifestyle.</title>
        <authorList>
            <person name="Murat C."/>
            <person name="Payen T."/>
            <person name="Noel B."/>
            <person name="Kuo A."/>
            <person name="Morin E."/>
            <person name="Chen J."/>
            <person name="Kohler A."/>
            <person name="Krizsan K."/>
            <person name="Balestrini R."/>
            <person name="Da Silva C."/>
            <person name="Montanini B."/>
            <person name="Hainaut M."/>
            <person name="Levati E."/>
            <person name="Barry K.W."/>
            <person name="Belfiori B."/>
            <person name="Cichocki N."/>
            <person name="Clum A."/>
            <person name="Dockter R.B."/>
            <person name="Fauchery L."/>
            <person name="Guy J."/>
            <person name="Iotti M."/>
            <person name="Le Tacon F."/>
            <person name="Lindquist E.A."/>
            <person name="Lipzen A."/>
            <person name="Malagnac F."/>
            <person name="Mello A."/>
            <person name="Molinier V."/>
            <person name="Miyauchi S."/>
            <person name="Poulain J."/>
            <person name="Riccioni C."/>
            <person name="Rubini A."/>
            <person name="Sitrit Y."/>
            <person name="Splivallo R."/>
            <person name="Traeger S."/>
            <person name="Wang M."/>
            <person name="Zifcakova L."/>
            <person name="Wipf D."/>
            <person name="Zambonelli A."/>
            <person name="Paolocci F."/>
            <person name="Nowrousian M."/>
            <person name="Ottonello S."/>
            <person name="Baldrian P."/>
            <person name="Spatafora J.W."/>
            <person name="Henrissat B."/>
            <person name="Nagy L.G."/>
            <person name="Aury J.M."/>
            <person name="Wincker P."/>
            <person name="Grigoriev I.V."/>
            <person name="Bonfante P."/>
            <person name="Martin F.M."/>
        </authorList>
    </citation>
    <scope>NUCLEOTIDE SEQUENCE [LARGE SCALE GENOMIC DNA]</scope>
    <source>
        <strain evidence="2 3">RN42</strain>
    </source>
</reference>
<evidence type="ECO:0000313" key="2">
    <source>
        <dbReference type="EMBL" id="RPA82863.1"/>
    </source>
</evidence>
<dbReference type="EMBL" id="ML119668">
    <property type="protein sequence ID" value="RPA82863.1"/>
    <property type="molecule type" value="Genomic_DNA"/>
</dbReference>
<keyword evidence="3" id="KW-1185">Reference proteome</keyword>
<evidence type="ECO:0000313" key="3">
    <source>
        <dbReference type="Proteomes" id="UP000275078"/>
    </source>
</evidence>
<feature type="compositionally biased region" description="Polar residues" evidence="1">
    <location>
        <begin position="1"/>
        <end position="15"/>
    </location>
</feature>
<sequence>MTLKSTHNQFTQPHTPQLRGCPHHSHQPPHTNNTLPQCISNRHQQPASNALHNMTTKNPNQKRSKPIQSAPKGRYSKSTFR</sequence>
<dbReference type="AlphaFoldDB" id="A0A3N4I9V5"/>
<protein>
    <submittedName>
        <fullName evidence="2">Uncharacterized protein</fullName>
    </submittedName>
</protein>
<evidence type="ECO:0000256" key="1">
    <source>
        <dbReference type="SAM" id="MobiDB-lite"/>
    </source>
</evidence>
<feature type="compositionally biased region" description="Polar residues" evidence="1">
    <location>
        <begin position="28"/>
        <end position="59"/>
    </location>
</feature>
<proteinExistence type="predicted"/>
<organism evidence="2 3">
    <name type="scientific">Ascobolus immersus RN42</name>
    <dbReference type="NCBI Taxonomy" id="1160509"/>
    <lineage>
        <taxon>Eukaryota</taxon>
        <taxon>Fungi</taxon>
        <taxon>Dikarya</taxon>
        <taxon>Ascomycota</taxon>
        <taxon>Pezizomycotina</taxon>
        <taxon>Pezizomycetes</taxon>
        <taxon>Pezizales</taxon>
        <taxon>Ascobolaceae</taxon>
        <taxon>Ascobolus</taxon>
    </lineage>
</organism>
<accession>A0A3N4I9V5</accession>
<gene>
    <name evidence="2" type="ORF">BJ508DRAFT_80700</name>
</gene>